<dbReference type="Pfam" id="PF08341">
    <property type="entry name" value="TED"/>
    <property type="match status" value="1"/>
</dbReference>
<proteinExistence type="predicted"/>
<evidence type="ECO:0000313" key="2">
    <source>
        <dbReference type="EMBL" id="OJG83537.1"/>
    </source>
</evidence>
<dbReference type="EMBL" id="JXLB01000003">
    <property type="protein sequence ID" value="OJG83537.1"/>
    <property type="molecule type" value="Genomic_DNA"/>
</dbReference>
<dbReference type="AlphaFoldDB" id="A0A1L8WR73"/>
<name>A0A1L8WR73_9ENTE</name>
<comment type="caution">
    <text evidence="2">The sequence shown here is derived from an EMBL/GenBank/DDBJ whole genome shotgun (WGS) entry which is preliminary data.</text>
</comment>
<protein>
    <recommendedName>
        <fullName evidence="1">Thioester domain-containing protein</fullName>
    </recommendedName>
</protein>
<sequence>MDGKKVFCIESGIVANGGEGYTPETYINAKKDKLSKIAYYGYTMTSQSHYDYAVTQAMIWEELGDQLQTTTIPNYQQRKAEIMALVNRHDTLPSWNGQTVTVKAKNVSRFFAALNTIAVVN</sequence>
<organism evidence="2 3">
    <name type="scientific">Enterococcus ratti</name>
    <dbReference type="NCBI Taxonomy" id="150033"/>
    <lineage>
        <taxon>Bacteria</taxon>
        <taxon>Bacillati</taxon>
        <taxon>Bacillota</taxon>
        <taxon>Bacilli</taxon>
        <taxon>Lactobacillales</taxon>
        <taxon>Enterococcaceae</taxon>
        <taxon>Enterococcus</taxon>
    </lineage>
</organism>
<evidence type="ECO:0000259" key="1">
    <source>
        <dbReference type="Pfam" id="PF08341"/>
    </source>
</evidence>
<keyword evidence="3" id="KW-1185">Reference proteome</keyword>
<dbReference type="InterPro" id="IPR013552">
    <property type="entry name" value="Thioester_dom"/>
</dbReference>
<gene>
    <name evidence="2" type="ORF">RV14_GL001415</name>
</gene>
<dbReference type="STRING" id="150033.RV14_GL001415"/>
<evidence type="ECO:0000313" key="3">
    <source>
        <dbReference type="Proteomes" id="UP000182152"/>
    </source>
</evidence>
<feature type="domain" description="Thioester" evidence="1">
    <location>
        <begin position="6"/>
        <end position="79"/>
    </location>
</feature>
<dbReference type="Proteomes" id="UP000182152">
    <property type="component" value="Unassembled WGS sequence"/>
</dbReference>
<reference evidence="2 3" key="1">
    <citation type="submission" date="2014-12" db="EMBL/GenBank/DDBJ databases">
        <title>Draft genome sequences of 29 type strains of Enterococci.</title>
        <authorList>
            <person name="Zhong Z."/>
            <person name="Sun Z."/>
            <person name="Liu W."/>
            <person name="Zhang W."/>
            <person name="Zhang H."/>
        </authorList>
    </citation>
    <scope>NUCLEOTIDE SEQUENCE [LARGE SCALE GENOMIC DNA]</scope>
    <source>
        <strain evidence="2 3">DSM 15687</strain>
    </source>
</reference>
<accession>A0A1L8WR73</accession>